<evidence type="ECO:0000313" key="3">
    <source>
        <dbReference type="Proteomes" id="UP000028725"/>
    </source>
</evidence>
<sequence>MSTPTLAPWKGVTPIYLGNPSYTKSGKTYKAEPSGLTIYSDGGSKWLFMVSDNGIVAKAQLPSSGSPTGTLNWLINPTPDEDDKAYDYESVTFANGNLMIGVEGDRSEGSSKTSPVVKRFDQDRTSSSKPAGDFTGSTWTLNGIDFGSATNSGMEGMTLVPFGSYPSNWTGGAAPHYGGIFFVAVQALAGRVYVYDLPQGGGNSANVNPLNLGTSASNPLQVPNPSATSGSKPLISDLFFDGSSRVLYALYDGEGNSQVTAKDYLQKLTISTASNTTAANALTQAWAYELPWLDCEGLAINGNDLYISIDSGSHPGNDGIFVLPGLLSKL</sequence>
<dbReference type="RefSeq" id="WP_044188760.1">
    <property type="nucleotide sequence ID" value="NZ_JMCB01000006.1"/>
</dbReference>
<evidence type="ECO:0000313" key="2">
    <source>
        <dbReference type="EMBL" id="KFE68194.1"/>
    </source>
</evidence>
<dbReference type="AlphaFoldDB" id="A0A085WKI1"/>
<comment type="caution">
    <text evidence="2">The sequence shown here is derived from an EMBL/GenBank/DDBJ whole genome shotgun (WGS) entry which is preliminary data.</text>
</comment>
<organism evidence="2 3">
    <name type="scientific">Hyalangium minutum</name>
    <dbReference type="NCBI Taxonomy" id="394096"/>
    <lineage>
        <taxon>Bacteria</taxon>
        <taxon>Pseudomonadati</taxon>
        <taxon>Myxococcota</taxon>
        <taxon>Myxococcia</taxon>
        <taxon>Myxococcales</taxon>
        <taxon>Cystobacterineae</taxon>
        <taxon>Archangiaceae</taxon>
        <taxon>Hyalangium</taxon>
    </lineage>
</organism>
<feature type="region of interest" description="Disordered" evidence="1">
    <location>
        <begin position="104"/>
        <end position="134"/>
    </location>
</feature>
<dbReference type="Proteomes" id="UP000028725">
    <property type="component" value="Unassembled WGS sequence"/>
</dbReference>
<evidence type="ECO:0000256" key="1">
    <source>
        <dbReference type="SAM" id="MobiDB-lite"/>
    </source>
</evidence>
<reference evidence="2 3" key="1">
    <citation type="submission" date="2014-04" db="EMBL/GenBank/DDBJ databases">
        <title>Genome assembly of Hyalangium minutum DSM 14724.</title>
        <authorList>
            <person name="Sharma G."/>
            <person name="Subramanian S."/>
        </authorList>
    </citation>
    <scope>NUCLEOTIDE SEQUENCE [LARGE SCALE GENOMIC DNA]</scope>
    <source>
        <strain evidence="2 3">DSM 14724</strain>
    </source>
</reference>
<dbReference type="EMBL" id="JMCB01000006">
    <property type="protein sequence ID" value="KFE68194.1"/>
    <property type="molecule type" value="Genomic_DNA"/>
</dbReference>
<dbReference type="OrthoDB" id="5380360at2"/>
<protein>
    <recommendedName>
        <fullName evidence="4">Phytase-like domain-containing protein</fullName>
    </recommendedName>
</protein>
<accession>A0A085WKI1</accession>
<evidence type="ECO:0008006" key="4">
    <source>
        <dbReference type="Google" id="ProtNLM"/>
    </source>
</evidence>
<name>A0A085WKI1_9BACT</name>
<gene>
    <name evidence="2" type="ORF">DB31_7431</name>
</gene>
<feature type="region of interest" description="Disordered" evidence="1">
    <location>
        <begin position="208"/>
        <end position="229"/>
    </location>
</feature>
<proteinExistence type="predicted"/>
<keyword evidence="3" id="KW-1185">Reference proteome</keyword>